<accession>A0ABM8Q1C6</accession>
<evidence type="ECO:0000313" key="2">
    <source>
        <dbReference type="Proteomes" id="UP000789359"/>
    </source>
</evidence>
<protein>
    <recommendedName>
        <fullName evidence="3">Flagella basal body P-ring formation protein FlgA</fullName>
    </recommendedName>
</protein>
<evidence type="ECO:0008006" key="3">
    <source>
        <dbReference type="Google" id="ProtNLM"/>
    </source>
</evidence>
<gene>
    <name evidence="1" type="ORF">LMG8286_00458</name>
</gene>
<dbReference type="Proteomes" id="UP000789359">
    <property type="component" value="Unassembled WGS sequence"/>
</dbReference>
<organism evidence="1 2">
    <name type="scientific">Campylobacter suis</name>
    <dbReference type="NCBI Taxonomy" id="2790657"/>
    <lineage>
        <taxon>Bacteria</taxon>
        <taxon>Pseudomonadati</taxon>
        <taxon>Campylobacterota</taxon>
        <taxon>Epsilonproteobacteria</taxon>
        <taxon>Campylobacterales</taxon>
        <taxon>Campylobacteraceae</taxon>
        <taxon>Campylobacter</taxon>
    </lineage>
</organism>
<sequence length="120" mass="14040">MLKWLVSLALCASFANSSMLENFLQKSYTKNEKFDVRSVKQVKILELKNGFKAHFFELELEFKPLKKVIRKNEVLFVKDEIFTNDIIDVSAKTSMRDELLGEKVSIIYKRVKDENTQNCN</sequence>
<dbReference type="RefSeq" id="WP_230056244.1">
    <property type="nucleotide sequence ID" value="NZ_CAJHOE010000001.1"/>
</dbReference>
<comment type="caution">
    <text evidence="1">The sequence shown here is derived from an EMBL/GenBank/DDBJ whole genome shotgun (WGS) entry which is preliminary data.</text>
</comment>
<keyword evidence="2" id="KW-1185">Reference proteome</keyword>
<reference evidence="1 2" key="1">
    <citation type="submission" date="2020-11" db="EMBL/GenBank/DDBJ databases">
        <authorList>
            <person name="Peeters C."/>
        </authorList>
    </citation>
    <scope>NUCLEOTIDE SEQUENCE [LARGE SCALE GENOMIC DNA]</scope>
    <source>
        <strain evidence="1 2">LMG 8286</strain>
    </source>
</reference>
<proteinExistence type="predicted"/>
<name>A0ABM8Q1C6_9BACT</name>
<evidence type="ECO:0000313" key="1">
    <source>
        <dbReference type="EMBL" id="CAD7286629.1"/>
    </source>
</evidence>
<dbReference type="EMBL" id="CAJHOE010000001">
    <property type="protein sequence ID" value="CAD7286629.1"/>
    <property type="molecule type" value="Genomic_DNA"/>
</dbReference>